<evidence type="ECO:0000313" key="1">
    <source>
        <dbReference type="EMBL" id="HIK00815.1"/>
    </source>
</evidence>
<protein>
    <submittedName>
        <fullName evidence="1">Uncharacterized protein</fullName>
    </submittedName>
</protein>
<sequence>MDKEIRKKIKEIIMLGFPDLTVPQKSMVLAIVLRQFSSVENRDRLFRSKFFREWVLGQVDVIRRSTDGFNEAMLINLVKSIFEGEIEADELFAKFPGLKEYLISKHPKNKAFLDQLKLYVSWHHSEEGDLYAVIIKFKPRAGGAHLLLTDDKTSFEKIDIPKEYRDRGFGLLLFLGRLLFVDKIASGETIELHLDDSGIEFYSGLFGVGRIKEVYEYNEFIQLVSQGLRRKRIGCNL</sequence>
<organism evidence="1 2">
    <name type="scientific">Candidatus Naiadarchaeum limnaeum</name>
    <dbReference type="NCBI Taxonomy" id="2756139"/>
    <lineage>
        <taxon>Archaea</taxon>
        <taxon>Candidatus Undinarchaeota</taxon>
        <taxon>Candidatus Undinarchaeia</taxon>
        <taxon>Candidatus Naiadarchaeales</taxon>
        <taxon>Candidatus Naiadarchaeaceae</taxon>
        <taxon>Candidatus Naiadarchaeum</taxon>
    </lineage>
</organism>
<dbReference type="EMBL" id="DVAB01000038">
    <property type="protein sequence ID" value="HIK00815.1"/>
    <property type="molecule type" value="Genomic_DNA"/>
</dbReference>
<accession>A0A832X6F7</accession>
<keyword evidence="2" id="KW-1185">Reference proteome</keyword>
<gene>
    <name evidence="1" type="ORF">H1016_04730</name>
</gene>
<dbReference type="AlphaFoldDB" id="A0A832X6F7"/>
<evidence type="ECO:0000313" key="2">
    <source>
        <dbReference type="Proteomes" id="UP000646946"/>
    </source>
</evidence>
<dbReference type="Proteomes" id="UP000646946">
    <property type="component" value="Unassembled WGS sequence"/>
</dbReference>
<comment type="caution">
    <text evidence="1">The sequence shown here is derived from an EMBL/GenBank/DDBJ whole genome shotgun (WGS) entry which is preliminary data.</text>
</comment>
<reference evidence="1 2" key="1">
    <citation type="journal article" name="Nat. Commun.">
        <title>Undinarchaeota illuminate DPANN phylogeny and the impact of gene transfer on archaeal evolution.</title>
        <authorList>
            <person name="Dombrowski N."/>
            <person name="Williams T.A."/>
            <person name="Sun J."/>
            <person name="Woodcroft B.J."/>
            <person name="Lee J.H."/>
            <person name="Minh B.Q."/>
            <person name="Rinke C."/>
            <person name="Spang A."/>
        </authorList>
    </citation>
    <scope>NUCLEOTIDE SEQUENCE [LARGE SCALE GENOMIC DNA]</scope>
    <source>
        <strain evidence="1">MAG_bin1129</strain>
    </source>
</reference>
<proteinExistence type="predicted"/>
<name>A0A832X6F7_9ARCH</name>